<dbReference type="SUPFAM" id="SSF46785">
    <property type="entry name" value="Winged helix' DNA-binding domain"/>
    <property type="match status" value="1"/>
</dbReference>
<gene>
    <name evidence="5" type="ORF">DFR34_11020</name>
</gene>
<dbReference type="NCBIfam" id="TIGR02325">
    <property type="entry name" value="C_P_lyase_phnF"/>
    <property type="match status" value="1"/>
</dbReference>
<dbReference type="InterPro" id="IPR000524">
    <property type="entry name" value="Tscrpt_reg_HTH_GntR"/>
</dbReference>
<evidence type="ECO:0000256" key="2">
    <source>
        <dbReference type="ARBA" id="ARBA00023125"/>
    </source>
</evidence>
<dbReference type="SUPFAM" id="SSF64288">
    <property type="entry name" value="Chorismate lyase-like"/>
    <property type="match status" value="1"/>
</dbReference>
<dbReference type="OrthoDB" id="6626198at2"/>
<dbReference type="InterPro" id="IPR011663">
    <property type="entry name" value="UTRA"/>
</dbReference>
<dbReference type="GO" id="GO:0003700">
    <property type="term" value="F:DNA-binding transcription factor activity"/>
    <property type="evidence" value="ECO:0007669"/>
    <property type="project" value="InterPro"/>
</dbReference>
<evidence type="ECO:0000256" key="3">
    <source>
        <dbReference type="ARBA" id="ARBA00023163"/>
    </source>
</evidence>
<dbReference type="Pfam" id="PF00392">
    <property type="entry name" value="GntR"/>
    <property type="match status" value="1"/>
</dbReference>
<dbReference type="Pfam" id="PF07702">
    <property type="entry name" value="UTRA"/>
    <property type="match status" value="1"/>
</dbReference>
<keyword evidence="3" id="KW-0804">Transcription</keyword>
<comment type="caution">
    <text evidence="5">The sequence shown here is derived from an EMBL/GenBank/DDBJ whole genome shotgun (WGS) entry which is preliminary data.</text>
</comment>
<dbReference type="InterPro" id="IPR036390">
    <property type="entry name" value="WH_DNA-bd_sf"/>
</dbReference>
<reference evidence="5 6" key="1">
    <citation type="submission" date="2018-05" db="EMBL/GenBank/DDBJ databases">
        <title>Genomic Encyclopedia of Type Strains, Phase IV (KMG-IV): sequencing the most valuable type-strain genomes for metagenomic binning, comparative biology and taxonomic classification.</title>
        <authorList>
            <person name="Goeker M."/>
        </authorList>
    </citation>
    <scope>NUCLEOTIDE SEQUENCE [LARGE SCALE GENOMIC DNA]</scope>
    <source>
        <strain evidence="5 6">DSM 29661</strain>
    </source>
</reference>
<dbReference type="SMART" id="SM00866">
    <property type="entry name" value="UTRA"/>
    <property type="match status" value="1"/>
</dbReference>
<dbReference type="AlphaFoldDB" id="A0A318KZL4"/>
<evidence type="ECO:0000256" key="1">
    <source>
        <dbReference type="ARBA" id="ARBA00023015"/>
    </source>
</evidence>
<dbReference type="SMART" id="SM00345">
    <property type="entry name" value="HTH_GNTR"/>
    <property type="match status" value="1"/>
</dbReference>
<dbReference type="EMBL" id="QJKI01000010">
    <property type="protein sequence ID" value="PXX78703.1"/>
    <property type="molecule type" value="Genomic_DNA"/>
</dbReference>
<dbReference type="PRINTS" id="PR00035">
    <property type="entry name" value="HTHGNTR"/>
</dbReference>
<dbReference type="Gene3D" id="3.40.1410.10">
    <property type="entry name" value="Chorismate lyase-like"/>
    <property type="match status" value="1"/>
</dbReference>
<organism evidence="5 6">
    <name type="scientific">Rivihabitans pingtungensis</name>
    <dbReference type="NCBI Taxonomy" id="1054498"/>
    <lineage>
        <taxon>Bacteria</taxon>
        <taxon>Pseudomonadati</taxon>
        <taxon>Pseudomonadota</taxon>
        <taxon>Betaproteobacteria</taxon>
        <taxon>Neisseriales</taxon>
        <taxon>Aquaspirillaceae</taxon>
        <taxon>Rivihabitans</taxon>
    </lineage>
</organism>
<dbReference type="CDD" id="cd07377">
    <property type="entry name" value="WHTH_GntR"/>
    <property type="match status" value="1"/>
</dbReference>
<evidence type="ECO:0000313" key="6">
    <source>
        <dbReference type="Proteomes" id="UP000247555"/>
    </source>
</evidence>
<keyword evidence="1" id="KW-0805">Transcription regulation</keyword>
<dbReference type="InterPro" id="IPR012702">
    <property type="entry name" value="CP_lyase_PhnF"/>
</dbReference>
<dbReference type="RefSeq" id="WP_146215108.1">
    <property type="nucleotide sequence ID" value="NZ_JAKLKZ010000001.1"/>
</dbReference>
<proteinExistence type="predicted"/>
<dbReference type="PANTHER" id="PTHR44846:SF1">
    <property type="entry name" value="MANNOSYL-D-GLYCERATE TRANSPORT_METABOLISM SYSTEM REPRESSOR MNGR-RELATED"/>
    <property type="match status" value="1"/>
</dbReference>
<dbReference type="GO" id="GO:0003677">
    <property type="term" value="F:DNA binding"/>
    <property type="evidence" value="ECO:0007669"/>
    <property type="project" value="UniProtKB-KW"/>
</dbReference>
<dbReference type="GO" id="GO:0045892">
    <property type="term" value="P:negative regulation of DNA-templated transcription"/>
    <property type="evidence" value="ECO:0007669"/>
    <property type="project" value="TreeGrafter"/>
</dbReference>
<dbReference type="Proteomes" id="UP000247555">
    <property type="component" value="Unassembled WGS sequence"/>
</dbReference>
<accession>A0A318KZL4</accession>
<feature type="domain" description="HTH gntR-type" evidence="4">
    <location>
        <begin position="11"/>
        <end position="77"/>
    </location>
</feature>
<sequence length="243" mass="27239">MSARISRPTGAPLWLQIEATLSQEILTRQLTGRLPNEQSLAERFAVNRHTVRQAIQSLQHKGLVCIERGRGTFVREEMIAYRLGKSSRFSHSLSEQHLVSEVDIQSCHFEPADERVAQLLALDAGAPVLRVESLDLADERVVSVCTQYFPLPRFDGFIDIYRDSKSTSEAFARVGIRQFSRVLSRISARLPRPEVAAALQQGRQQPVLYVESVYADADGVRIEYGITRFGGDSVQIEVTPDTL</sequence>
<keyword evidence="2" id="KW-0238">DNA-binding</keyword>
<keyword evidence="6" id="KW-1185">Reference proteome</keyword>
<evidence type="ECO:0000259" key="4">
    <source>
        <dbReference type="PROSITE" id="PS50949"/>
    </source>
</evidence>
<name>A0A318KZL4_9NEIS</name>
<protein>
    <submittedName>
        <fullName evidence="5">GntR family transcriptional regulator</fullName>
    </submittedName>
</protein>
<dbReference type="Gene3D" id="1.10.10.10">
    <property type="entry name" value="Winged helix-like DNA-binding domain superfamily/Winged helix DNA-binding domain"/>
    <property type="match status" value="1"/>
</dbReference>
<dbReference type="PANTHER" id="PTHR44846">
    <property type="entry name" value="MANNOSYL-D-GLYCERATE TRANSPORT/METABOLISM SYSTEM REPRESSOR MNGR-RELATED"/>
    <property type="match status" value="1"/>
</dbReference>
<evidence type="ECO:0000313" key="5">
    <source>
        <dbReference type="EMBL" id="PXX78703.1"/>
    </source>
</evidence>
<dbReference type="InterPro" id="IPR050679">
    <property type="entry name" value="Bact_HTH_transcr_reg"/>
</dbReference>
<dbReference type="InterPro" id="IPR028978">
    <property type="entry name" value="Chorismate_lyase_/UTRA_dom_sf"/>
</dbReference>
<dbReference type="PROSITE" id="PS50949">
    <property type="entry name" value="HTH_GNTR"/>
    <property type="match status" value="1"/>
</dbReference>
<dbReference type="InterPro" id="IPR036388">
    <property type="entry name" value="WH-like_DNA-bd_sf"/>
</dbReference>